<dbReference type="AlphaFoldDB" id="A0A964BTV1"/>
<reference evidence="1" key="1">
    <citation type="journal article" date="2021" name="Antonie Van Leeuwenhoek">
        <title>Draft genome and description of Waterburya agarophytonicola gen. nov. sp. nov. (Pleurocapsales, Cyanobacteria): a seaweed symbiont.</title>
        <authorList>
            <person name="Bonthond G."/>
            <person name="Shalygin S."/>
            <person name="Bayer T."/>
            <person name="Weinberger F."/>
        </authorList>
    </citation>
    <scope>NUCLEOTIDE SEQUENCE</scope>
    <source>
        <strain evidence="1">KI4</strain>
    </source>
</reference>
<keyword evidence="2" id="KW-1185">Reference proteome</keyword>
<proteinExistence type="predicted"/>
<dbReference type="Proteomes" id="UP000729733">
    <property type="component" value="Unassembled WGS sequence"/>
</dbReference>
<protein>
    <submittedName>
        <fullName evidence="1">DUF937 domain-containing protein</fullName>
    </submittedName>
</protein>
<gene>
    <name evidence="1" type="ORF">I4641_22500</name>
</gene>
<evidence type="ECO:0000313" key="2">
    <source>
        <dbReference type="Proteomes" id="UP000729733"/>
    </source>
</evidence>
<comment type="caution">
    <text evidence="1">The sequence shown here is derived from an EMBL/GenBank/DDBJ whole genome shotgun (WGS) entry which is preliminary data.</text>
</comment>
<accession>A0A964BTV1</accession>
<evidence type="ECO:0000313" key="1">
    <source>
        <dbReference type="EMBL" id="MCC0179719.1"/>
    </source>
</evidence>
<dbReference type="RefSeq" id="WP_229642816.1">
    <property type="nucleotide sequence ID" value="NZ_JADWDC010000106.1"/>
</dbReference>
<dbReference type="EMBL" id="JADWDC010000106">
    <property type="protein sequence ID" value="MCC0179719.1"/>
    <property type="molecule type" value="Genomic_DNA"/>
</dbReference>
<sequence length="173" mass="18552">MSIFNQILSAIDNPEQEASTNQLSSILDTVQQLSGSNQANPDAIQSAMSIVGNYTKSALQQKRNNGNMGQVNQLVNQFGGTQANSQVLSALFSNSQLQDMIQQISSRTGLNSKTIISLLPILVPLVLNLLKTGNKRGNVQANNPVVNGFLDSDGDGDVDLADAMRMASRYLGR</sequence>
<name>A0A964BTV1_9CYAN</name>
<organism evidence="1 2">
    <name type="scientific">Waterburya agarophytonicola KI4</name>
    <dbReference type="NCBI Taxonomy" id="2874699"/>
    <lineage>
        <taxon>Bacteria</taxon>
        <taxon>Bacillati</taxon>
        <taxon>Cyanobacteriota</taxon>
        <taxon>Cyanophyceae</taxon>
        <taxon>Pleurocapsales</taxon>
        <taxon>Hyellaceae</taxon>
        <taxon>Waterburya</taxon>
        <taxon>Waterburya agarophytonicola</taxon>
    </lineage>
</organism>